<evidence type="ECO:0000256" key="1">
    <source>
        <dbReference type="ARBA" id="ARBA00022722"/>
    </source>
</evidence>
<keyword evidence="3 8" id="KW-0378">Hydrolase</keyword>
<comment type="caution">
    <text evidence="8">The sequence shown here is derived from an EMBL/GenBank/DDBJ whole genome shotgun (WGS) entry which is preliminary data.</text>
</comment>
<reference evidence="8 9" key="1">
    <citation type="submission" date="2023-12" db="EMBL/GenBank/DDBJ databases">
        <title>Marinobacter qingdaonensis sp. nov., isolated from the intertidal sediment of Qingdao, PR China.</title>
        <authorList>
            <person name="Li Y."/>
        </authorList>
    </citation>
    <scope>NUCLEOTIDE SEQUENCE [LARGE SCALE GENOMIC DNA]</scope>
    <source>
        <strain evidence="8 9">ASW11-75</strain>
    </source>
</reference>
<dbReference type="Pfam" id="PF22505">
    <property type="entry name" value="RNase_J_b_CASP"/>
    <property type="match status" value="1"/>
</dbReference>
<dbReference type="Proteomes" id="UP001305746">
    <property type="component" value="Unassembled WGS sequence"/>
</dbReference>
<evidence type="ECO:0000256" key="3">
    <source>
        <dbReference type="ARBA" id="ARBA00022801"/>
    </source>
</evidence>
<accession>A0ABU5NVS1</accession>
<keyword evidence="9" id="KW-1185">Reference proteome</keyword>
<evidence type="ECO:0000256" key="4">
    <source>
        <dbReference type="ARBA" id="ARBA00022833"/>
    </source>
</evidence>
<keyword evidence="2" id="KW-0479">Metal-binding</keyword>
<dbReference type="RefSeq" id="WP_322854422.1">
    <property type="nucleotide sequence ID" value="NZ_JAYDCJ010000003.1"/>
</dbReference>
<keyword evidence="4" id="KW-0862">Zinc</keyword>
<gene>
    <name evidence="8" type="ORF">U5822_04450</name>
</gene>
<dbReference type="CDD" id="cd07714">
    <property type="entry name" value="RNaseJ_MBL-fold"/>
    <property type="match status" value="1"/>
</dbReference>
<evidence type="ECO:0000259" key="7">
    <source>
        <dbReference type="SMART" id="SM00849"/>
    </source>
</evidence>
<dbReference type="GO" id="GO:0016787">
    <property type="term" value="F:hydrolase activity"/>
    <property type="evidence" value="ECO:0007669"/>
    <property type="project" value="UniProtKB-KW"/>
</dbReference>
<feature type="domain" description="Metallo-beta-lactamase" evidence="7">
    <location>
        <begin position="20"/>
        <end position="214"/>
    </location>
</feature>
<organism evidence="8 9">
    <name type="scientific">Marinobacter qingdaonensis</name>
    <dbReference type="NCBI Taxonomy" id="3108486"/>
    <lineage>
        <taxon>Bacteria</taxon>
        <taxon>Pseudomonadati</taxon>
        <taxon>Pseudomonadota</taxon>
        <taxon>Gammaproteobacteria</taxon>
        <taxon>Pseudomonadales</taxon>
        <taxon>Marinobacteraceae</taxon>
        <taxon>Marinobacter</taxon>
    </lineage>
</organism>
<dbReference type="InterPro" id="IPR011108">
    <property type="entry name" value="RMMBL"/>
</dbReference>
<dbReference type="InterPro" id="IPR036866">
    <property type="entry name" value="RibonucZ/Hydroxyglut_hydro"/>
</dbReference>
<keyword evidence="1" id="KW-0540">Nuclease</keyword>
<evidence type="ECO:0000313" key="8">
    <source>
        <dbReference type="EMBL" id="MEA1079903.1"/>
    </source>
</evidence>
<proteinExistence type="predicted"/>
<keyword evidence="6" id="KW-0694">RNA-binding</keyword>
<dbReference type="Gene3D" id="3.40.50.10710">
    <property type="entry name" value="Metallo-hydrolase/oxidoreductase"/>
    <property type="match status" value="1"/>
</dbReference>
<dbReference type="EMBL" id="JAYDCJ010000003">
    <property type="protein sequence ID" value="MEA1079903.1"/>
    <property type="molecule type" value="Genomic_DNA"/>
</dbReference>
<sequence length="460" mass="50079">MTPDHNDLWFLPLGGTGEIGMNLNLYGHDGDWLMVDCGVTFPKPGRISADGSVHHRGEPPVQMADPAFIADRRDRLAGLIITHAHEDHIGAVPYLWPLLQCPVYTSRFTAEILRRKLAEFDLLHRVPIIVVDTGERRQIGAFNVEWLALTHSIPDPNALMIRTWIGNIFHSGDWKLDDQPLVGHGYSPKTFTDLAEEGVDAMVCDSTNATVAGHSISEAALHAGLLAAVQSATGRVVVTCFGSNIARLHTLGLIARATGRYMGLLGRSLINMSAAARAAGIWDSADRLINPGHLGYLPRHEVLAVATGSQGEPRTALRRLALGNHPDFELEAGDTVIFSARAIPGNEEAIDALIARLRALGVTVITAEDSPVPIHASGHPARDELEAMYQWVRPRVAIPVHGEAEHMDAHAEIARRTGVGKTLVGRNGDLFMIRPVPGMRRQVVETGRLGWDRQALVRVD</sequence>
<dbReference type="Gene3D" id="3.60.15.10">
    <property type="entry name" value="Ribonuclease Z/Hydroxyacylglutathione hydrolase-like"/>
    <property type="match status" value="1"/>
</dbReference>
<dbReference type="InterPro" id="IPR001279">
    <property type="entry name" value="Metallo-B-lactamas"/>
</dbReference>
<evidence type="ECO:0000256" key="5">
    <source>
        <dbReference type="ARBA" id="ARBA00022839"/>
    </source>
</evidence>
<dbReference type="InterPro" id="IPR042173">
    <property type="entry name" value="RNase_J_2"/>
</dbReference>
<dbReference type="InterPro" id="IPR055132">
    <property type="entry name" value="RNase_J_b_CASP"/>
</dbReference>
<evidence type="ECO:0000256" key="2">
    <source>
        <dbReference type="ARBA" id="ARBA00022723"/>
    </source>
</evidence>
<dbReference type="PANTHER" id="PTHR43694">
    <property type="entry name" value="RIBONUCLEASE J"/>
    <property type="match status" value="1"/>
</dbReference>
<dbReference type="Pfam" id="PF07521">
    <property type="entry name" value="RMMBL"/>
    <property type="match status" value="1"/>
</dbReference>
<dbReference type="PANTHER" id="PTHR43694:SF1">
    <property type="entry name" value="RIBONUCLEASE J"/>
    <property type="match status" value="1"/>
</dbReference>
<dbReference type="EC" id="3.1.-.-" evidence="8"/>
<evidence type="ECO:0000313" key="9">
    <source>
        <dbReference type="Proteomes" id="UP001305746"/>
    </source>
</evidence>
<keyword evidence="5" id="KW-0269">Exonuclease</keyword>
<dbReference type="Pfam" id="PF00753">
    <property type="entry name" value="Lactamase_B"/>
    <property type="match status" value="1"/>
</dbReference>
<dbReference type="SMART" id="SM00849">
    <property type="entry name" value="Lactamase_B"/>
    <property type="match status" value="1"/>
</dbReference>
<protein>
    <submittedName>
        <fullName evidence="8">Ribonuclease J</fullName>
        <ecNumber evidence="8">3.1.-.-</ecNumber>
    </submittedName>
</protein>
<dbReference type="SUPFAM" id="SSF56281">
    <property type="entry name" value="Metallo-hydrolase/oxidoreductase"/>
    <property type="match status" value="1"/>
</dbReference>
<evidence type="ECO:0000256" key="6">
    <source>
        <dbReference type="ARBA" id="ARBA00022884"/>
    </source>
</evidence>
<name>A0ABU5NVS1_9GAMM</name>